<dbReference type="Proteomes" id="UP000251576">
    <property type="component" value="Unassembled WGS sequence"/>
</dbReference>
<comment type="caution">
    <text evidence="1">The sequence shown here is derived from an EMBL/GenBank/DDBJ whole genome shotgun (WGS) entry which is preliminary data.</text>
</comment>
<proteinExistence type="predicted"/>
<name>A0A330G7F8_ENTCL</name>
<sequence length="194" mass="22275">MYENYTRALQVLDVLERVCEKLQLNQRVKLKSALSRQGLLAEPSVAYLMDSLRPKEAKRFCVAMSTIESHMSRLNTADRIFVSTEAPATKGFYMAHLRDHPTIIELARRMMIGERRFTDVDPQLVDVASNLASSPTWCVRVLIPSIDPRKAAIIISKLSALVFRALERMKGKPAPQQYVTQLQRMSYELQQMRY</sequence>
<protein>
    <submittedName>
        <fullName evidence="1">Uncharacterized protein</fullName>
    </submittedName>
</protein>
<reference evidence="1 2" key="1">
    <citation type="submission" date="2018-06" db="EMBL/GenBank/DDBJ databases">
        <title>ACT-28, a chromosomally-encoded AmpC with carbapenemase activity from Enterobacter kobei.</title>
        <authorList>
            <person name="Jousset A.B."/>
            <person name="Oueslati S."/>
            <person name="Bernabeu S."/>
            <person name="Takissian J."/>
            <person name="Creton E."/>
            <person name="Vogel A."/>
            <person name="Cotellon G."/>
            <person name="Bonnin R.A."/>
            <person name="Dortet L."/>
            <person name="Naas T."/>
        </authorList>
    </citation>
    <scope>NUCLEOTIDE SEQUENCE [LARGE SCALE GENOMIC DNA]</scope>
    <source>
        <strain evidence="1 2">99B3</strain>
    </source>
</reference>
<dbReference type="AlphaFoldDB" id="A0A330G7F8"/>
<organism evidence="1 2">
    <name type="scientific">Enterobacter cloacae</name>
    <dbReference type="NCBI Taxonomy" id="550"/>
    <lineage>
        <taxon>Bacteria</taxon>
        <taxon>Pseudomonadati</taxon>
        <taxon>Pseudomonadota</taxon>
        <taxon>Gammaproteobacteria</taxon>
        <taxon>Enterobacterales</taxon>
        <taxon>Enterobacteriaceae</taxon>
        <taxon>Enterobacter</taxon>
        <taxon>Enterobacter cloacae complex</taxon>
    </lineage>
</organism>
<accession>A0A330G7F8</accession>
<gene>
    <name evidence="1" type="ORF">DP202_16795</name>
</gene>
<dbReference type="EMBL" id="QMDH01000030">
    <property type="protein sequence ID" value="RAZ65458.1"/>
    <property type="molecule type" value="Genomic_DNA"/>
</dbReference>
<evidence type="ECO:0000313" key="1">
    <source>
        <dbReference type="EMBL" id="RAZ65458.1"/>
    </source>
</evidence>
<evidence type="ECO:0000313" key="2">
    <source>
        <dbReference type="Proteomes" id="UP000251576"/>
    </source>
</evidence>